<evidence type="ECO:0008006" key="9">
    <source>
        <dbReference type="Google" id="ProtNLM"/>
    </source>
</evidence>
<dbReference type="GO" id="GO:0016787">
    <property type="term" value="F:hydrolase activity"/>
    <property type="evidence" value="ECO:0007669"/>
    <property type="project" value="UniProtKB-KW"/>
</dbReference>
<organism evidence="7 8">
    <name type="scientific">Rhodosorus marinus</name>
    <dbReference type="NCBI Taxonomy" id="101924"/>
    <lineage>
        <taxon>Eukaryota</taxon>
        <taxon>Rhodophyta</taxon>
        <taxon>Stylonematophyceae</taxon>
        <taxon>Stylonematales</taxon>
        <taxon>Stylonemataceae</taxon>
        <taxon>Rhodosorus</taxon>
    </lineage>
</organism>
<dbReference type="Pfam" id="PF00270">
    <property type="entry name" value="DEAD"/>
    <property type="match status" value="1"/>
</dbReference>
<feature type="domain" description="Helicase ATP-binding" evidence="5">
    <location>
        <begin position="67"/>
        <end position="250"/>
    </location>
</feature>
<dbReference type="SUPFAM" id="SSF52540">
    <property type="entry name" value="P-loop containing nucleoside triphosphate hydrolases"/>
    <property type="match status" value="1"/>
</dbReference>
<keyword evidence="3" id="KW-0347">Helicase</keyword>
<dbReference type="InterPro" id="IPR011545">
    <property type="entry name" value="DEAD/DEAH_box_helicase_dom"/>
</dbReference>
<evidence type="ECO:0000256" key="1">
    <source>
        <dbReference type="ARBA" id="ARBA00022741"/>
    </source>
</evidence>
<dbReference type="PANTHER" id="PTHR47963">
    <property type="entry name" value="DEAD-BOX ATP-DEPENDENT RNA HELICASE 47, MITOCHONDRIAL"/>
    <property type="match status" value="1"/>
</dbReference>
<keyword evidence="1" id="KW-0547">Nucleotide-binding</keyword>
<evidence type="ECO:0000256" key="4">
    <source>
        <dbReference type="ARBA" id="ARBA00022840"/>
    </source>
</evidence>
<feature type="domain" description="Helicase C-terminal" evidence="6">
    <location>
        <begin position="282"/>
        <end position="429"/>
    </location>
</feature>
<dbReference type="InterPro" id="IPR001650">
    <property type="entry name" value="Helicase_C-like"/>
</dbReference>
<keyword evidence="2" id="KW-0378">Hydrolase</keyword>
<dbReference type="GO" id="GO:0005524">
    <property type="term" value="F:ATP binding"/>
    <property type="evidence" value="ECO:0007669"/>
    <property type="project" value="UniProtKB-KW"/>
</dbReference>
<accession>A0AAV8V2I3</accession>
<dbReference type="InterPro" id="IPR044742">
    <property type="entry name" value="DEAD/DEAH_RhlB"/>
</dbReference>
<evidence type="ECO:0000259" key="6">
    <source>
        <dbReference type="PROSITE" id="PS51194"/>
    </source>
</evidence>
<dbReference type="SMART" id="SM00487">
    <property type="entry name" value="DEXDc"/>
    <property type="match status" value="1"/>
</dbReference>
<gene>
    <name evidence="7" type="ORF">NDN08_005445</name>
</gene>
<keyword evidence="4" id="KW-0067">ATP-binding</keyword>
<dbReference type="GO" id="GO:0003723">
    <property type="term" value="F:RNA binding"/>
    <property type="evidence" value="ECO:0007669"/>
    <property type="project" value="TreeGrafter"/>
</dbReference>
<dbReference type="InterPro" id="IPR014001">
    <property type="entry name" value="Helicase_ATP-bd"/>
</dbReference>
<dbReference type="EMBL" id="JAMWBK010000001">
    <property type="protein sequence ID" value="KAJ8908740.1"/>
    <property type="molecule type" value="Genomic_DNA"/>
</dbReference>
<dbReference type="CDD" id="cd18787">
    <property type="entry name" value="SF2_C_DEAD"/>
    <property type="match status" value="1"/>
</dbReference>
<dbReference type="Gene3D" id="3.40.50.300">
    <property type="entry name" value="P-loop containing nucleotide triphosphate hydrolases"/>
    <property type="match status" value="2"/>
</dbReference>
<comment type="caution">
    <text evidence="7">The sequence shown here is derived from an EMBL/GenBank/DDBJ whole genome shotgun (WGS) entry which is preliminary data.</text>
</comment>
<evidence type="ECO:0000259" key="5">
    <source>
        <dbReference type="PROSITE" id="PS51192"/>
    </source>
</evidence>
<dbReference type="InterPro" id="IPR027417">
    <property type="entry name" value="P-loop_NTPase"/>
</dbReference>
<evidence type="ECO:0000313" key="7">
    <source>
        <dbReference type="EMBL" id="KAJ8908740.1"/>
    </source>
</evidence>
<dbReference type="Proteomes" id="UP001157974">
    <property type="component" value="Unassembled WGS sequence"/>
</dbReference>
<reference evidence="7 8" key="1">
    <citation type="journal article" date="2023" name="Nat. Commun.">
        <title>Origin of minicircular mitochondrial genomes in red algae.</title>
        <authorList>
            <person name="Lee Y."/>
            <person name="Cho C.H."/>
            <person name="Lee Y.M."/>
            <person name="Park S.I."/>
            <person name="Yang J.H."/>
            <person name="West J.A."/>
            <person name="Bhattacharya D."/>
            <person name="Yoon H.S."/>
        </authorList>
    </citation>
    <scope>NUCLEOTIDE SEQUENCE [LARGE SCALE GENOMIC DNA]</scope>
    <source>
        <strain evidence="7 8">CCMP1338</strain>
        <tissue evidence="7">Whole cell</tissue>
    </source>
</reference>
<dbReference type="Pfam" id="PF00271">
    <property type="entry name" value="Helicase_C"/>
    <property type="match status" value="1"/>
</dbReference>
<dbReference type="SMART" id="SM00490">
    <property type="entry name" value="HELICc"/>
    <property type="match status" value="1"/>
</dbReference>
<dbReference type="PANTHER" id="PTHR47963:SF10">
    <property type="entry name" value="ATP-DEPENDENT RNA HELICASE DDX6_DHH1"/>
    <property type="match status" value="1"/>
</dbReference>
<proteinExistence type="predicted"/>
<evidence type="ECO:0000313" key="8">
    <source>
        <dbReference type="Proteomes" id="UP001157974"/>
    </source>
</evidence>
<evidence type="ECO:0000256" key="3">
    <source>
        <dbReference type="ARBA" id="ARBA00022806"/>
    </source>
</evidence>
<dbReference type="GO" id="GO:0003724">
    <property type="term" value="F:RNA helicase activity"/>
    <property type="evidence" value="ECO:0007669"/>
    <property type="project" value="TreeGrafter"/>
</dbReference>
<evidence type="ECO:0000256" key="2">
    <source>
        <dbReference type="ARBA" id="ARBA00022801"/>
    </source>
</evidence>
<dbReference type="CDD" id="cd00268">
    <property type="entry name" value="DEADc"/>
    <property type="match status" value="1"/>
</dbReference>
<sequence length="429" mass="47607">MMELEVGFVCFWPGPASRRRVANVQPRCQRQSFRARYGGQVPDWVLNRLERLGFENPTDVQEEALDVLMNEPGTDVVIHAKTGSGKTLAYLIPIFSTIDPSRASLQAAIVVPTPELGIQVYRAARRIAAGWESGEGSSKKLVVLPLLDQADLRRQKLQIRESGPRLVIGTVQRMIELEKAGRLKLDLVSMLVVDEFDSCLADIETTSLLRQSLQLRAEDENQRTTILASATVPQHRHFLRTCVKEKWTKPCVKHVWIDSDEKIPESIEHLFAVCDQSKKLAALCRIINSLKPSAAIAFFSPSRDLDVIAKQLTKMLKAEDGSVVALTWDSALGSRKQSMASFRSGEAKLLVATDIAARGLDIPHLTHVINIDLPPDSDTYVHRAGRTGRLGRAGTVCSICGPKELFVVDRMSNTLDIELKRLSSEQLKG</sequence>
<protein>
    <recommendedName>
        <fullName evidence="9">ATP-dependent RNA helicase</fullName>
    </recommendedName>
</protein>
<dbReference type="AlphaFoldDB" id="A0AAV8V2I3"/>
<name>A0AAV8V2I3_9RHOD</name>
<dbReference type="InterPro" id="IPR050547">
    <property type="entry name" value="DEAD_box_RNA_helicases"/>
</dbReference>
<dbReference type="PROSITE" id="PS51194">
    <property type="entry name" value="HELICASE_CTER"/>
    <property type="match status" value="1"/>
</dbReference>
<keyword evidence="8" id="KW-1185">Reference proteome</keyword>
<dbReference type="PROSITE" id="PS51192">
    <property type="entry name" value="HELICASE_ATP_BIND_1"/>
    <property type="match status" value="1"/>
</dbReference>